<protein>
    <submittedName>
        <fullName evidence="2">Uncharacterized protein</fullName>
    </submittedName>
</protein>
<organism evidence="2 3">
    <name type="scientific">Durusdinium trenchii</name>
    <dbReference type="NCBI Taxonomy" id="1381693"/>
    <lineage>
        <taxon>Eukaryota</taxon>
        <taxon>Sar</taxon>
        <taxon>Alveolata</taxon>
        <taxon>Dinophyceae</taxon>
        <taxon>Suessiales</taxon>
        <taxon>Symbiodiniaceae</taxon>
        <taxon>Durusdinium</taxon>
    </lineage>
</organism>
<gene>
    <name evidence="2" type="ORF">CCMP2556_LOCUS27860</name>
</gene>
<name>A0ABP0MXA9_9DINO</name>
<feature type="region of interest" description="Disordered" evidence="1">
    <location>
        <begin position="182"/>
        <end position="201"/>
    </location>
</feature>
<feature type="region of interest" description="Disordered" evidence="1">
    <location>
        <begin position="219"/>
        <end position="256"/>
    </location>
</feature>
<feature type="compositionally biased region" description="Polar residues" evidence="1">
    <location>
        <begin position="278"/>
        <end position="287"/>
    </location>
</feature>
<feature type="region of interest" description="Disordered" evidence="1">
    <location>
        <begin position="331"/>
        <end position="392"/>
    </location>
</feature>
<dbReference type="Proteomes" id="UP001642484">
    <property type="component" value="Unassembled WGS sequence"/>
</dbReference>
<comment type="caution">
    <text evidence="2">The sequence shown here is derived from an EMBL/GenBank/DDBJ whole genome shotgun (WGS) entry which is preliminary data.</text>
</comment>
<feature type="compositionally biased region" description="Basic residues" evidence="1">
    <location>
        <begin position="359"/>
        <end position="376"/>
    </location>
</feature>
<accession>A0ABP0MXA9</accession>
<feature type="region of interest" description="Disordered" evidence="1">
    <location>
        <begin position="272"/>
        <end position="294"/>
    </location>
</feature>
<keyword evidence="3" id="KW-1185">Reference proteome</keyword>
<evidence type="ECO:0000256" key="1">
    <source>
        <dbReference type="SAM" id="MobiDB-lite"/>
    </source>
</evidence>
<dbReference type="EMBL" id="CAXAMN010020458">
    <property type="protein sequence ID" value="CAK9056157.1"/>
    <property type="molecule type" value="Genomic_DNA"/>
</dbReference>
<sequence>MGRLTQIFATCPERYLAFAMCFEEDDYLKSAGLGFLHDHSGQLYGRSKCTLKDIVVNKQAVLAVFRGLKRHPPPPGMNIYRLSAHELSKSILAFFDHGQHWPNGLHSRIPACEEWALKNARALAKLVGRMRRLMYRAPRSKMKKLNEIRAEITALGLPSNAFEEDCLSKAPSQSVSTDISALSSLSSSSSRPNEIDVRSLSRQDVRMTRAIQQAREQLALKAKKNSPPSSASSGAMAGPSSTTTPSTASGTPSARPSISEIVARVKAMRVTSGVVGTREQQGGQQANPDPPTNRALLPAFVLASIETKMKEATEQPKVAFSASAQYKCNMQAKGDGGGDDDDEEKEPTGSGVVPVSLGHPKKKKKRRAPKKKRKKVVIPSRSELEGDGAPFVEDTKLGEDTKYQPGNLRKIQEAYVVDFLSNERKAGRRPSRSEAIASWHGSLKRAQILSTLSVADLKRRKFIPKGSTTNPFRERIGQMAS</sequence>
<evidence type="ECO:0000313" key="3">
    <source>
        <dbReference type="Proteomes" id="UP001642484"/>
    </source>
</evidence>
<reference evidence="2 3" key="1">
    <citation type="submission" date="2024-02" db="EMBL/GenBank/DDBJ databases">
        <authorList>
            <person name="Chen Y."/>
            <person name="Shah S."/>
            <person name="Dougan E. K."/>
            <person name="Thang M."/>
            <person name="Chan C."/>
        </authorList>
    </citation>
    <scope>NUCLEOTIDE SEQUENCE [LARGE SCALE GENOMIC DNA]</scope>
</reference>
<feature type="compositionally biased region" description="Low complexity" evidence="1">
    <location>
        <begin position="226"/>
        <end position="254"/>
    </location>
</feature>
<proteinExistence type="predicted"/>
<evidence type="ECO:0000313" key="2">
    <source>
        <dbReference type="EMBL" id="CAK9056157.1"/>
    </source>
</evidence>